<dbReference type="AlphaFoldDB" id="A0A3L8DSX1"/>
<comment type="caution">
    <text evidence="2">The sequence shown here is derived from an EMBL/GenBank/DDBJ whole genome shotgun (WGS) entry which is preliminary data.</text>
</comment>
<accession>A0A3L8DSX1</accession>
<gene>
    <name evidence="2" type="ORF">DMN91_003630</name>
</gene>
<name>A0A3L8DSX1_OOCBI</name>
<reference evidence="2 3" key="1">
    <citation type="journal article" date="2018" name="Genome Res.">
        <title>The genomic architecture and molecular evolution of ant odorant receptors.</title>
        <authorList>
            <person name="McKenzie S.K."/>
            <person name="Kronauer D.J.C."/>
        </authorList>
    </citation>
    <scope>NUCLEOTIDE SEQUENCE [LARGE SCALE GENOMIC DNA]</scope>
    <source>
        <strain evidence="2">Clonal line C1</strain>
    </source>
</reference>
<evidence type="ECO:0000313" key="3">
    <source>
        <dbReference type="Proteomes" id="UP000279307"/>
    </source>
</evidence>
<dbReference type="EMBL" id="QOIP01000004">
    <property type="protein sequence ID" value="RLU23426.1"/>
    <property type="molecule type" value="Genomic_DNA"/>
</dbReference>
<feature type="region of interest" description="Disordered" evidence="1">
    <location>
        <begin position="26"/>
        <end position="86"/>
    </location>
</feature>
<sequence length="86" mass="9133">MLLLLQAQEEEKWKAEMTVRYLWSRGGGAVRGTGKPGGAGGVDDSGDPEREAVTLLRVGSRSASRDSVLHTTVTMTPTPTPPPLSN</sequence>
<proteinExistence type="predicted"/>
<evidence type="ECO:0000313" key="2">
    <source>
        <dbReference type="EMBL" id="RLU23426.1"/>
    </source>
</evidence>
<feature type="compositionally biased region" description="Gly residues" evidence="1">
    <location>
        <begin position="26"/>
        <end position="43"/>
    </location>
</feature>
<evidence type="ECO:0000256" key="1">
    <source>
        <dbReference type="SAM" id="MobiDB-lite"/>
    </source>
</evidence>
<protein>
    <submittedName>
        <fullName evidence="2">Uncharacterized protein</fullName>
    </submittedName>
</protein>
<organism evidence="2 3">
    <name type="scientific">Ooceraea biroi</name>
    <name type="common">Clonal raider ant</name>
    <name type="synonym">Cerapachys biroi</name>
    <dbReference type="NCBI Taxonomy" id="2015173"/>
    <lineage>
        <taxon>Eukaryota</taxon>
        <taxon>Metazoa</taxon>
        <taxon>Ecdysozoa</taxon>
        <taxon>Arthropoda</taxon>
        <taxon>Hexapoda</taxon>
        <taxon>Insecta</taxon>
        <taxon>Pterygota</taxon>
        <taxon>Neoptera</taxon>
        <taxon>Endopterygota</taxon>
        <taxon>Hymenoptera</taxon>
        <taxon>Apocrita</taxon>
        <taxon>Aculeata</taxon>
        <taxon>Formicoidea</taxon>
        <taxon>Formicidae</taxon>
        <taxon>Dorylinae</taxon>
        <taxon>Ooceraea</taxon>
    </lineage>
</organism>
<dbReference type="Proteomes" id="UP000279307">
    <property type="component" value="Chromosome 4"/>
</dbReference>